<comment type="pathway">
    <text evidence="1 12">One-carbon metabolism; tetrahydrofolate interconversion.</text>
</comment>
<feature type="binding site" evidence="12">
    <location>
        <begin position="164"/>
        <end position="166"/>
    </location>
    <ligand>
        <name>NADP(+)</name>
        <dbReference type="ChEBI" id="CHEBI:58349"/>
    </ligand>
</feature>
<dbReference type="GO" id="GO:0004477">
    <property type="term" value="F:methenyltetrahydrofolate cyclohydrolase activity"/>
    <property type="evidence" value="ECO:0007669"/>
    <property type="project" value="UniProtKB-UniRule"/>
</dbReference>
<comment type="caution">
    <text evidence="12">Lacks conserved residue(s) required for the propagation of feature annotation.</text>
</comment>
<dbReference type="InterPro" id="IPR000672">
    <property type="entry name" value="THF_DH/CycHdrlase"/>
</dbReference>
<protein>
    <recommendedName>
        <fullName evidence="12">Bifunctional protein FolD</fullName>
    </recommendedName>
    <domain>
        <recommendedName>
            <fullName evidence="12">Methylenetetrahydrofolate dehydrogenase</fullName>
            <ecNumber evidence="12">1.5.1.5</ecNumber>
        </recommendedName>
    </domain>
    <domain>
        <recommendedName>
            <fullName evidence="12">Methenyltetrahydrofolate cyclohydrolase</fullName>
            <ecNumber evidence="12">3.5.4.9</ecNumber>
        </recommendedName>
    </domain>
</protein>
<dbReference type="Gene3D" id="3.40.50.720">
    <property type="entry name" value="NAD(P)-binding Rossmann-like Domain"/>
    <property type="match status" value="1"/>
</dbReference>
<dbReference type="GO" id="GO:0005829">
    <property type="term" value="C:cytosol"/>
    <property type="evidence" value="ECO:0007669"/>
    <property type="project" value="TreeGrafter"/>
</dbReference>
<evidence type="ECO:0000256" key="6">
    <source>
        <dbReference type="ARBA" id="ARBA00022801"/>
    </source>
</evidence>
<dbReference type="SUPFAM" id="SSF51735">
    <property type="entry name" value="NAD(P)-binding Rossmann-fold domains"/>
    <property type="match status" value="1"/>
</dbReference>
<keyword evidence="7 12" id="KW-0521">NADP</keyword>
<comment type="subunit">
    <text evidence="2 12">Homodimer.</text>
</comment>
<keyword evidence="10 12" id="KW-0486">Methionine biosynthesis</keyword>
<reference evidence="15 16" key="1">
    <citation type="journal article" date="2013" name="Int. J. Syst. Evol. Microbiol.">
        <title>Tumebacillus flagellatus sp. nov., an alpha-amylase/pullulanase-producing bacterium isolated from cassava wastewater.</title>
        <authorList>
            <person name="Wang Q."/>
            <person name="Xie N."/>
            <person name="Qin Y."/>
            <person name="Shen N."/>
            <person name="Zhu J."/>
            <person name="Mi H."/>
            <person name="Huang R."/>
        </authorList>
    </citation>
    <scope>NUCLEOTIDE SEQUENCE [LARGE SCALE GENOMIC DNA]</scope>
    <source>
        <strain evidence="15 16">GST4</strain>
    </source>
</reference>
<dbReference type="EMBL" id="JMIR01000007">
    <property type="protein sequence ID" value="KEO83934.1"/>
    <property type="molecule type" value="Genomic_DNA"/>
</dbReference>
<evidence type="ECO:0000256" key="3">
    <source>
        <dbReference type="ARBA" id="ARBA00022563"/>
    </source>
</evidence>
<name>A0A074LS33_9BACL</name>
<evidence type="ECO:0000256" key="9">
    <source>
        <dbReference type="ARBA" id="ARBA00023102"/>
    </source>
</evidence>
<sequence length="288" mass="30937">MTKPMKGKELADLIRQDILAQTDAWKARGIEPRMATVIVEGDPASLYYAEAKGRAADKLGIDYELHKLPAHVSEEFLLSVLDNLNKAPDVHGIMLELPLPKHLNKERIISAISPLKDVDGLTPTNLLAVVTGTPGLYPATPLACLALAKHYGYNVAGKHVALVGIGETVGKPLLHLLLREKATVTACHSKTPDLSVHLKQADLAFVAVGRANLIRPEMVHENLVLIDAGINETEDGSIVGDAQPEVLDHVAAMTPTPGGVGTVTTAQLFANLMTAMNLQASREEERTR</sequence>
<comment type="similarity">
    <text evidence="12">Belongs to the tetrahydrofolate dehydrogenase/cyclohydrolase family.</text>
</comment>
<dbReference type="GO" id="GO:0004488">
    <property type="term" value="F:methylenetetrahydrofolate dehydrogenase (NADP+) activity"/>
    <property type="evidence" value="ECO:0007669"/>
    <property type="project" value="UniProtKB-UniRule"/>
</dbReference>
<dbReference type="EC" id="3.5.4.9" evidence="12"/>
<dbReference type="SUPFAM" id="SSF53223">
    <property type="entry name" value="Aminoacid dehydrogenase-like, N-terminal domain"/>
    <property type="match status" value="1"/>
</dbReference>
<evidence type="ECO:0000259" key="13">
    <source>
        <dbReference type="Pfam" id="PF00763"/>
    </source>
</evidence>
<dbReference type="FunFam" id="3.40.50.10860:FF:000005">
    <property type="entry name" value="C-1-tetrahydrofolate synthase, cytoplasmic, putative"/>
    <property type="match status" value="1"/>
</dbReference>
<keyword evidence="11 12" id="KW-0511">Multifunctional enzyme</keyword>
<dbReference type="InterPro" id="IPR046346">
    <property type="entry name" value="Aminoacid_DH-like_N_sf"/>
</dbReference>
<feature type="domain" description="Tetrahydrofolate dehydrogenase/cyclohydrolase NAD(P)-binding" evidence="14">
    <location>
        <begin position="138"/>
        <end position="278"/>
    </location>
</feature>
<dbReference type="eggNOG" id="COG0190">
    <property type="taxonomic scope" value="Bacteria"/>
</dbReference>
<dbReference type="GO" id="GO:0006164">
    <property type="term" value="P:purine nucleotide biosynthetic process"/>
    <property type="evidence" value="ECO:0007669"/>
    <property type="project" value="UniProtKB-KW"/>
</dbReference>
<keyword evidence="3 12" id="KW-0554">One-carbon metabolism</keyword>
<evidence type="ECO:0000256" key="1">
    <source>
        <dbReference type="ARBA" id="ARBA00004777"/>
    </source>
</evidence>
<dbReference type="Pfam" id="PF00763">
    <property type="entry name" value="THF_DHG_CYH"/>
    <property type="match status" value="1"/>
</dbReference>
<dbReference type="STRING" id="1157490.EL26_07025"/>
<dbReference type="OrthoDB" id="9803580at2"/>
<dbReference type="EC" id="1.5.1.5" evidence="12"/>
<dbReference type="GO" id="GO:0000105">
    <property type="term" value="P:L-histidine biosynthetic process"/>
    <property type="evidence" value="ECO:0007669"/>
    <property type="project" value="UniProtKB-KW"/>
</dbReference>
<dbReference type="Gene3D" id="3.40.50.10860">
    <property type="entry name" value="Leucine Dehydrogenase, chain A, domain 1"/>
    <property type="match status" value="1"/>
</dbReference>
<comment type="function">
    <text evidence="12">Catalyzes the oxidation of 5,10-methylenetetrahydrofolate to 5,10-methenyltetrahydrofolate and then the hydrolysis of 5,10-methenyltetrahydrofolate to 10-formyltetrahydrofolate.</text>
</comment>
<evidence type="ECO:0000256" key="11">
    <source>
        <dbReference type="ARBA" id="ARBA00023268"/>
    </source>
</evidence>
<evidence type="ECO:0000256" key="4">
    <source>
        <dbReference type="ARBA" id="ARBA00022605"/>
    </source>
</evidence>
<organism evidence="15 16">
    <name type="scientific">Tumebacillus flagellatus</name>
    <dbReference type="NCBI Taxonomy" id="1157490"/>
    <lineage>
        <taxon>Bacteria</taxon>
        <taxon>Bacillati</taxon>
        <taxon>Bacillota</taxon>
        <taxon>Bacilli</taxon>
        <taxon>Bacillales</taxon>
        <taxon>Alicyclobacillaceae</taxon>
        <taxon>Tumebacillus</taxon>
    </lineage>
</organism>
<evidence type="ECO:0000256" key="7">
    <source>
        <dbReference type="ARBA" id="ARBA00022857"/>
    </source>
</evidence>
<dbReference type="InterPro" id="IPR020630">
    <property type="entry name" value="THF_DH/CycHdrlase_cat_dom"/>
</dbReference>
<keyword evidence="4 12" id="KW-0028">Amino-acid biosynthesis</keyword>
<evidence type="ECO:0000256" key="10">
    <source>
        <dbReference type="ARBA" id="ARBA00023167"/>
    </source>
</evidence>
<accession>A0A074LS33</accession>
<evidence type="ECO:0000259" key="14">
    <source>
        <dbReference type="Pfam" id="PF02882"/>
    </source>
</evidence>
<evidence type="ECO:0000256" key="5">
    <source>
        <dbReference type="ARBA" id="ARBA00022755"/>
    </source>
</evidence>
<dbReference type="Proteomes" id="UP000027931">
    <property type="component" value="Unassembled WGS sequence"/>
</dbReference>
<gene>
    <name evidence="12" type="primary">folD</name>
    <name evidence="15" type="ORF">EL26_07025</name>
</gene>
<evidence type="ECO:0000256" key="12">
    <source>
        <dbReference type="HAMAP-Rule" id="MF_01576"/>
    </source>
</evidence>
<evidence type="ECO:0000313" key="15">
    <source>
        <dbReference type="EMBL" id="KEO83934.1"/>
    </source>
</evidence>
<evidence type="ECO:0000313" key="16">
    <source>
        <dbReference type="Proteomes" id="UP000027931"/>
    </source>
</evidence>
<dbReference type="CDD" id="cd01080">
    <property type="entry name" value="NAD_bind_m-THF_DH_Cyclohyd"/>
    <property type="match status" value="1"/>
</dbReference>
<dbReference type="HAMAP" id="MF_01576">
    <property type="entry name" value="THF_DHG_CYH"/>
    <property type="match status" value="1"/>
</dbReference>
<comment type="catalytic activity">
    <reaction evidence="12">
        <text>(6R)-5,10-methylene-5,6,7,8-tetrahydrofolate + NADP(+) = (6R)-5,10-methenyltetrahydrofolate + NADPH</text>
        <dbReference type="Rhea" id="RHEA:22812"/>
        <dbReference type="ChEBI" id="CHEBI:15636"/>
        <dbReference type="ChEBI" id="CHEBI:57455"/>
        <dbReference type="ChEBI" id="CHEBI:57783"/>
        <dbReference type="ChEBI" id="CHEBI:58349"/>
        <dbReference type="EC" id="1.5.1.5"/>
    </reaction>
</comment>
<dbReference type="InterPro" id="IPR020631">
    <property type="entry name" value="THF_DH/CycHdrlase_NAD-bd_dom"/>
</dbReference>
<evidence type="ECO:0000256" key="2">
    <source>
        <dbReference type="ARBA" id="ARBA00011738"/>
    </source>
</evidence>
<keyword evidence="9 12" id="KW-0368">Histidine biosynthesis</keyword>
<keyword evidence="5 12" id="KW-0658">Purine biosynthesis</keyword>
<keyword evidence="8 12" id="KW-0560">Oxidoreductase</keyword>
<dbReference type="GO" id="GO:0009086">
    <property type="term" value="P:methionine biosynthetic process"/>
    <property type="evidence" value="ECO:0007669"/>
    <property type="project" value="UniProtKB-KW"/>
</dbReference>
<dbReference type="PRINTS" id="PR00085">
    <property type="entry name" value="THFDHDRGNASE"/>
</dbReference>
<dbReference type="Pfam" id="PF02882">
    <property type="entry name" value="THF_DHG_CYH_C"/>
    <property type="match status" value="1"/>
</dbReference>
<dbReference type="RefSeq" id="WP_038085950.1">
    <property type="nucleotide sequence ID" value="NZ_JMIR01000007.1"/>
</dbReference>
<dbReference type="GO" id="GO:0035999">
    <property type="term" value="P:tetrahydrofolate interconversion"/>
    <property type="evidence" value="ECO:0007669"/>
    <property type="project" value="UniProtKB-UniRule"/>
</dbReference>
<dbReference type="AlphaFoldDB" id="A0A074LS33"/>
<dbReference type="PANTHER" id="PTHR48099:SF5">
    <property type="entry name" value="C-1-TETRAHYDROFOLATE SYNTHASE, CYTOPLASMIC"/>
    <property type="match status" value="1"/>
</dbReference>
<comment type="catalytic activity">
    <reaction evidence="12">
        <text>(6R)-5,10-methenyltetrahydrofolate + H2O = (6R)-10-formyltetrahydrofolate + H(+)</text>
        <dbReference type="Rhea" id="RHEA:23700"/>
        <dbReference type="ChEBI" id="CHEBI:15377"/>
        <dbReference type="ChEBI" id="CHEBI:15378"/>
        <dbReference type="ChEBI" id="CHEBI:57455"/>
        <dbReference type="ChEBI" id="CHEBI:195366"/>
        <dbReference type="EC" id="3.5.4.9"/>
    </reaction>
</comment>
<feature type="domain" description="Tetrahydrofolate dehydrogenase/cyclohydrolase catalytic" evidence="13">
    <location>
        <begin position="5"/>
        <end position="119"/>
    </location>
</feature>
<dbReference type="InterPro" id="IPR036291">
    <property type="entry name" value="NAD(P)-bd_dom_sf"/>
</dbReference>
<feature type="binding site" evidence="12">
    <location>
        <position position="230"/>
    </location>
    <ligand>
        <name>NADP(+)</name>
        <dbReference type="ChEBI" id="CHEBI:58349"/>
    </ligand>
</feature>
<dbReference type="UniPathway" id="UPA00193"/>
<evidence type="ECO:0000256" key="8">
    <source>
        <dbReference type="ARBA" id="ARBA00023002"/>
    </source>
</evidence>
<dbReference type="PANTHER" id="PTHR48099">
    <property type="entry name" value="C-1-TETRAHYDROFOLATE SYNTHASE, CYTOPLASMIC-RELATED"/>
    <property type="match status" value="1"/>
</dbReference>
<keyword evidence="6 12" id="KW-0378">Hydrolase</keyword>
<proteinExistence type="inferred from homology"/>
<keyword evidence="16" id="KW-1185">Reference proteome</keyword>
<comment type="caution">
    <text evidence="15">The sequence shown here is derived from an EMBL/GenBank/DDBJ whole genome shotgun (WGS) entry which is preliminary data.</text>
</comment>